<dbReference type="eggNOG" id="arCOG00826">
    <property type="taxonomic scope" value="Archaea"/>
</dbReference>
<dbReference type="PROSITE" id="PS51186">
    <property type="entry name" value="GNAT"/>
    <property type="match status" value="1"/>
</dbReference>
<dbReference type="OrthoDB" id="38613at2157"/>
<dbReference type="InterPro" id="IPR050680">
    <property type="entry name" value="YpeA/RimI_acetyltransf"/>
</dbReference>
<evidence type="ECO:0000256" key="2">
    <source>
        <dbReference type="ARBA" id="ARBA00023315"/>
    </source>
</evidence>
<reference evidence="4 5" key="2">
    <citation type="journal article" date="2011" name="Stand. Genomic Sci.">
        <title>Complete genome sequence of Ferroglobus placidus AEDII12DO.</title>
        <authorList>
            <person name="Anderson I."/>
            <person name="Risso C."/>
            <person name="Holmes D."/>
            <person name="Lucas S."/>
            <person name="Copeland A."/>
            <person name="Lapidus A."/>
            <person name="Cheng J.F."/>
            <person name="Bruce D."/>
            <person name="Goodwin L."/>
            <person name="Pitluck S."/>
            <person name="Saunders E."/>
            <person name="Brettin T."/>
            <person name="Detter J.C."/>
            <person name="Han C."/>
            <person name="Tapia R."/>
            <person name="Larimer F."/>
            <person name="Land M."/>
            <person name="Hauser L."/>
            <person name="Woyke T."/>
            <person name="Lovley D."/>
            <person name="Kyrpides N."/>
            <person name="Ivanova N."/>
        </authorList>
    </citation>
    <scope>NUCLEOTIDE SEQUENCE [LARGE SCALE GENOMIC DNA]</scope>
    <source>
        <strain evidence="5">DSM 10642 / AEDII12DO</strain>
    </source>
</reference>
<sequence>MIIRRGRKEDIKHFVEIYQDAYEDLEEYAYTTRREIKNYYRWLMNRDPEGIFFAELSEPVGVIACDSNWFSPFEMKKVGEIHELAVKREFWGKGIGSKLLEKGIEYLREKKKDFAELWVGERNERAKKFYEKHGFREKGRFGKWIRMFRKI</sequence>
<dbReference type="Pfam" id="PF00583">
    <property type="entry name" value="Acetyltransf_1"/>
    <property type="match status" value="1"/>
</dbReference>
<dbReference type="STRING" id="589924.Ferp_0596"/>
<evidence type="ECO:0000313" key="4">
    <source>
        <dbReference type="EMBL" id="ADC64768.1"/>
    </source>
</evidence>
<dbReference type="Gene3D" id="3.40.630.30">
    <property type="match status" value="1"/>
</dbReference>
<dbReference type="AlphaFoldDB" id="D3S3D5"/>
<keyword evidence="1 4" id="KW-0808">Transferase</keyword>
<organism evidence="4 5">
    <name type="scientific">Ferroglobus placidus (strain DSM 10642 / AEDII12DO)</name>
    <dbReference type="NCBI Taxonomy" id="589924"/>
    <lineage>
        <taxon>Archaea</taxon>
        <taxon>Methanobacteriati</taxon>
        <taxon>Methanobacteriota</taxon>
        <taxon>Archaeoglobi</taxon>
        <taxon>Archaeoglobales</taxon>
        <taxon>Archaeoglobaceae</taxon>
        <taxon>Ferroglobus</taxon>
    </lineage>
</organism>
<dbReference type="InterPro" id="IPR000182">
    <property type="entry name" value="GNAT_dom"/>
</dbReference>
<dbReference type="CDD" id="cd04301">
    <property type="entry name" value="NAT_SF"/>
    <property type="match status" value="1"/>
</dbReference>
<evidence type="ECO:0000313" key="5">
    <source>
        <dbReference type="Proteomes" id="UP000002613"/>
    </source>
</evidence>
<keyword evidence="5" id="KW-1185">Reference proteome</keyword>
<dbReference type="EMBL" id="CP001899">
    <property type="protein sequence ID" value="ADC64768.1"/>
    <property type="molecule type" value="Genomic_DNA"/>
</dbReference>
<dbReference type="GO" id="GO:0016747">
    <property type="term" value="F:acyltransferase activity, transferring groups other than amino-acyl groups"/>
    <property type="evidence" value="ECO:0007669"/>
    <property type="project" value="InterPro"/>
</dbReference>
<accession>D3S3D5</accession>
<dbReference type="GeneID" id="8778098"/>
<dbReference type="InterPro" id="IPR016181">
    <property type="entry name" value="Acyl_CoA_acyltransferase"/>
</dbReference>
<proteinExistence type="predicted"/>
<keyword evidence="2" id="KW-0012">Acyltransferase</keyword>
<gene>
    <name evidence="4" type="ordered locus">Ferp_0596</name>
</gene>
<protein>
    <submittedName>
        <fullName evidence="4">GCN5-related N-acetyltransferase</fullName>
    </submittedName>
</protein>
<dbReference type="RefSeq" id="WP_012965114.1">
    <property type="nucleotide sequence ID" value="NC_013849.1"/>
</dbReference>
<dbReference type="SUPFAM" id="SSF55729">
    <property type="entry name" value="Acyl-CoA N-acyltransferases (Nat)"/>
    <property type="match status" value="1"/>
</dbReference>
<name>D3S3D5_FERPA</name>
<dbReference type="KEGG" id="fpl:Ferp_0596"/>
<dbReference type="PANTHER" id="PTHR43420">
    <property type="entry name" value="ACETYLTRANSFERASE"/>
    <property type="match status" value="1"/>
</dbReference>
<feature type="domain" description="N-acetyltransferase" evidence="3">
    <location>
        <begin position="1"/>
        <end position="151"/>
    </location>
</feature>
<dbReference type="Proteomes" id="UP000002613">
    <property type="component" value="Chromosome"/>
</dbReference>
<evidence type="ECO:0000259" key="3">
    <source>
        <dbReference type="PROSITE" id="PS51186"/>
    </source>
</evidence>
<dbReference type="HOGENOM" id="CLU_013985_36_0_2"/>
<reference evidence="5" key="1">
    <citation type="submission" date="2010-02" db="EMBL/GenBank/DDBJ databases">
        <title>Complete sequence of Ferroglobus placidus DSM 10642.</title>
        <authorList>
            <consortium name="US DOE Joint Genome Institute"/>
            <person name="Lucas S."/>
            <person name="Copeland A."/>
            <person name="Lapidus A."/>
            <person name="Cheng J.-F."/>
            <person name="Bruce D."/>
            <person name="Goodwin L."/>
            <person name="Pitluck S."/>
            <person name="Saunders E."/>
            <person name="Brettin T."/>
            <person name="Detter J.C."/>
            <person name="Han C."/>
            <person name="Tapia R."/>
            <person name="Larimer F."/>
            <person name="Land M."/>
            <person name="Hauser L."/>
            <person name="Kyrpides N."/>
            <person name="Ivanova N."/>
            <person name="Holmes D."/>
            <person name="Lovley D."/>
            <person name="Kyrpides N."/>
            <person name="Anderson I.J."/>
            <person name="Woyke T."/>
        </authorList>
    </citation>
    <scope>NUCLEOTIDE SEQUENCE [LARGE SCALE GENOMIC DNA]</scope>
    <source>
        <strain evidence="5">DSM 10642 / AEDII12DO</strain>
    </source>
</reference>
<dbReference type="PaxDb" id="589924-Ferp_0596"/>
<evidence type="ECO:0000256" key="1">
    <source>
        <dbReference type="ARBA" id="ARBA00022679"/>
    </source>
</evidence>